<protein>
    <recommendedName>
        <fullName evidence="2">Phosphatidate phosphatase APP1 catalytic domain-containing protein</fullName>
    </recommendedName>
</protein>
<organism evidence="3 4">
    <name type="scientific">Arthrobotrys musiformis</name>
    <dbReference type="NCBI Taxonomy" id="47236"/>
    <lineage>
        <taxon>Eukaryota</taxon>
        <taxon>Fungi</taxon>
        <taxon>Dikarya</taxon>
        <taxon>Ascomycota</taxon>
        <taxon>Pezizomycotina</taxon>
        <taxon>Orbiliomycetes</taxon>
        <taxon>Orbiliales</taxon>
        <taxon>Orbiliaceae</taxon>
        <taxon>Arthrobotrys</taxon>
    </lineage>
</organism>
<dbReference type="EMBL" id="JAVHJL010000003">
    <property type="protein sequence ID" value="KAK6507577.1"/>
    <property type="molecule type" value="Genomic_DNA"/>
</dbReference>
<evidence type="ECO:0000259" key="2">
    <source>
        <dbReference type="Pfam" id="PF09949"/>
    </source>
</evidence>
<proteinExistence type="predicted"/>
<dbReference type="GO" id="GO:0030479">
    <property type="term" value="C:actin cortical patch"/>
    <property type="evidence" value="ECO:0007669"/>
    <property type="project" value="TreeGrafter"/>
</dbReference>
<dbReference type="InterPro" id="IPR019236">
    <property type="entry name" value="APP1_cat"/>
</dbReference>
<dbReference type="AlphaFoldDB" id="A0AAV9WH38"/>
<reference evidence="3 4" key="1">
    <citation type="submission" date="2023-08" db="EMBL/GenBank/DDBJ databases">
        <authorList>
            <person name="Palmer J.M."/>
        </authorList>
    </citation>
    <scope>NUCLEOTIDE SEQUENCE [LARGE SCALE GENOMIC DNA]</scope>
    <source>
        <strain evidence="3 4">TWF481</strain>
    </source>
</reference>
<dbReference type="Proteomes" id="UP001370758">
    <property type="component" value="Unassembled WGS sequence"/>
</dbReference>
<feature type="signal peptide" evidence="1">
    <location>
        <begin position="1"/>
        <end position="21"/>
    </location>
</feature>
<comment type="caution">
    <text evidence="3">The sequence shown here is derived from an EMBL/GenBank/DDBJ whole genome shotgun (WGS) entry which is preliminary data.</text>
</comment>
<sequence>MFPQNLLQAAAIAAVASSALASPVQMVPRDDDPIQVVPRDPVENLPRGLPLVTDEVLLMDSPAFRDGETGWTASVRMFTYVRQIKSTLASAAIKTAIEAFGVEVGNKAENLFERSRLFLAIPRKGIEVDLEIQGCDSTRVGSTAASGLMERNAGIGSCRGGVEGGRKMTAFAPGFFKRRGFEGTLFPSLPDGWAIVSDVDDTIKVSNVLDKKKQIQSLFLDEHEAVEGMPQLYDMLDAKLNPAWFYLTGSPYQLYPTLRQFIIDGYPTGPLLMKNLTFTNIKDTIEYISKEETLGGYKVEQLEKLQGYYPEKKFITIGDSTQYDPEAYAEFARRYPDVVQCIWIRKVDGADNSHQRFEEAFKGVPEEKWLVFEDAWDVMPWDVADGKCK</sequence>
<name>A0AAV9WH38_9PEZI</name>
<dbReference type="PANTHER" id="PTHR28208">
    <property type="entry name" value="PHOSPHATIDATE PHOSPHATASE APP1"/>
    <property type="match status" value="1"/>
</dbReference>
<dbReference type="PANTHER" id="PTHR28208:SF1">
    <property type="entry name" value="FILAMENT ORGANIZATION PROTEIN APP1-LIKE, PUTATIVE (AFU_ORTHOLOGUE AFUA_1G06650)-RELATED"/>
    <property type="match status" value="1"/>
</dbReference>
<evidence type="ECO:0000256" key="1">
    <source>
        <dbReference type="SAM" id="SignalP"/>
    </source>
</evidence>
<accession>A0AAV9WH38</accession>
<feature type="domain" description="Phosphatidate phosphatase APP1 catalytic" evidence="2">
    <location>
        <begin position="193"/>
        <end position="346"/>
    </location>
</feature>
<dbReference type="GO" id="GO:0008195">
    <property type="term" value="F:phosphatidate phosphatase activity"/>
    <property type="evidence" value="ECO:0007669"/>
    <property type="project" value="InterPro"/>
</dbReference>
<gene>
    <name evidence="3" type="ORF">TWF481_006004</name>
</gene>
<keyword evidence="4" id="KW-1185">Reference proteome</keyword>
<dbReference type="Pfam" id="PF09949">
    <property type="entry name" value="APP1_cat"/>
    <property type="match status" value="1"/>
</dbReference>
<keyword evidence="1" id="KW-0732">Signal</keyword>
<evidence type="ECO:0000313" key="4">
    <source>
        <dbReference type="Proteomes" id="UP001370758"/>
    </source>
</evidence>
<feature type="chain" id="PRO_5043642605" description="Phosphatidate phosphatase APP1 catalytic domain-containing protein" evidence="1">
    <location>
        <begin position="22"/>
        <end position="389"/>
    </location>
</feature>
<evidence type="ECO:0000313" key="3">
    <source>
        <dbReference type="EMBL" id="KAK6507577.1"/>
    </source>
</evidence>
<dbReference type="InterPro" id="IPR052935">
    <property type="entry name" value="Mg2+_PAP"/>
</dbReference>